<dbReference type="PANTHER" id="PTHR10662:SF22">
    <property type="entry name" value="NUCLEAR RNA EXPORT FACTOR 1"/>
    <property type="match status" value="1"/>
</dbReference>
<dbReference type="VEuPathDB" id="TriTrypDB:LdBPK_271580.1"/>
<dbReference type="Gene3D" id="3.80.10.10">
    <property type="entry name" value="Ribonuclease Inhibitor"/>
    <property type="match status" value="1"/>
</dbReference>
<reference evidence="4" key="1">
    <citation type="submission" date="2019-02" db="EMBL/GenBank/DDBJ databases">
        <title>FDA dAtabase for Regulatory Grade micrObial Sequences (FDA-ARGOS): Supporting development and validation of Infectious Disease Dx tests.</title>
        <authorList>
            <person name="Duncan R."/>
            <person name="Fisher C."/>
            <person name="Tallon L."/>
            <person name="Sadzewicz L."/>
            <person name="Sengamalay N."/>
            <person name="Ott S."/>
            <person name="Godinez A."/>
            <person name="Nagaraj S."/>
            <person name="Vavikolanu K."/>
            <person name="Vyas G."/>
            <person name="Nadendla S."/>
            <person name="Aluvathingal J."/>
            <person name="Sichtig H."/>
        </authorList>
    </citation>
    <scope>NUCLEOTIDE SEQUENCE [LARGE SCALE GENOMIC DNA]</scope>
    <source>
        <strain evidence="4">FDAARGOS_360</strain>
    </source>
</reference>
<evidence type="ECO:0000313" key="4">
    <source>
        <dbReference type="Proteomes" id="UP000318821"/>
    </source>
</evidence>
<dbReference type="GO" id="GO:0003723">
    <property type="term" value="F:RNA binding"/>
    <property type="evidence" value="ECO:0007669"/>
    <property type="project" value="TreeGrafter"/>
</dbReference>
<dbReference type="VEuPathDB" id="TriTrypDB:LDHU3_27.2410"/>
<dbReference type="PANTHER" id="PTHR10662">
    <property type="entry name" value="NUCLEAR RNA EXPORT FACTOR"/>
    <property type="match status" value="1"/>
</dbReference>
<evidence type="ECO:0000313" key="3">
    <source>
        <dbReference type="EMBL" id="TPP46023.1"/>
    </source>
</evidence>
<sequence length="623" mass="67615">MSVVGVRVADSSSEDEPGAGLMSSETVRQANGTSTLQETNGGEVVSLLLINEAGLIHVARCRLGATTTLQTGTVLRLAAVQPYVINAEPAAPQGAALLQPPTPVAGNAATTTTGGSHTESGAAEDVTMRGSGFVEPGHHCNGRAQPVFHSATNNSGSSGGADVMKVLLSLLFEKSYSQIFNEANGLLNLSNTRASPDLEPVQKRVDYNSVAFCKVLAEVLREKFADRIRVLQLDDNSIRQLKVLLTALADADIHRGITAISARNNSINDLSFVSGLKRYDGLNELLLIGNPVTNQKDYSTRLSRDLPRLNMIDGVAVDRALLRLPNPVNSAPPSQQQLSVLHYLEQTMFQSMASRNYDAITYLYGSQFSALSISRGPEPLPQRVPVSAVLNTGDLEKQLRNQMQADVSKLRSSQDFRNLATDSAGSMRNIAKGPQEIVSKLRNMCGGDKSIAVEIEFNPNFSVVMMDQSYHMRVPVCVVTVHGKMRYLWNPIRPETQQSTFPAGKAPMISTFFDRTLTLTWDGNTNAWSIANDMVLMRPDRAVVHDDGTPSSPLFFANTPSRIEQMRRRLMPGITADVMAVIVNATSSDEEVKQSIMQLLMLPQDQLHAVASDPEAAKRALGM</sequence>
<dbReference type="VEuPathDB" id="TriTrypDB:LdCL_270022900"/>
<dbReference type="GO" id="GO:0005634">
    <property type="term" value="C:nucleus"/>
    <property type="evidence" value="ECO:0007669"/>
    <property type="project" value="TreeGrafter"/>
</dbReference>
<accession>A0A504XC15</accession>
<dbReference type="AlphaFoldDB" id="A0A504XC15"/>
<evidence type="ECO:0000259" key="2">
    <source>
        <dbReference type="Pfam" id="PF23056"/>
    </source>
</evidence>
<dbReference type="InterPro" id="IPR057127">
    <property type="entry name" value="NTF2_MEX67"/>
</dbReference>
<feature type="region of interest" description="Disordered" evidence="1">
    <location>
        <begin position="1"/>
        <end position="26"/>
    </location>
</feature>
<feature type="region of interest" description="Disordered" evidence="1">
    <location>
        <begin position="95"/>
        <end position="122"/>
    </location>
</feature>
<dbReference type="GO" id="GO:0016973">
    <property type="term" value="P:poly(A)+ mRNA export from nucleus"/>
    <property type="evidence" value="ECO:0007669"/>
    <property type="project" value="TreeGrafter"/>
</dbReference>
<dbReference type="VEuPathDB" id="TriTrypDB:LdCL_270022800"/>
<organism evidence="3 4">
    <name type="scientific">Leishmania donovani</name>
    <dbReference type="NCBI Taxonomy" id="5661"/>
    <lineage>
        <taxon>Eukaryota</taxon>
        <taxon>Discoba</taxon>
        <taxon>Euglenozoa</taxon>
        <taxon>Kinetoplastea</taxon>
        <taxon>Metakinetoplastina</taxon>
        <taxon>Trypanosomatida</taxon>
        <taxon>Trypanosomatidae</taxon>
        <taxon>Leishmaniinae</taxon>
        <taxon>Leishmania</taxon>
    </lineage>
</organism>
<dbReference type="Gene3D" id="3.10.450.50">
    <property type="match status" value="1"/>
</dbReference>
<dbReference type="VEuPathDB" id="TriTrypDB:LDHU3_27.2420"/>
<dbReference type="EMBL" id="RHLD01000016">
    <property type="protein sequence ID" value="TPP46023.1"/>
    <property type="molecule type" value="Genomic_DNA"/>
</dbReference>
<proteinExistence type="predicted"/>
<dbReference type="Pfam" id="PF23056">
    <property type="entry name" value="NTF2_MEX67"/>
    <property type="match status" value="1"/>
</dbReference>
<dbReference type="SUPFAM" id="SSF52058">
    <property type="entry name" value="L domain-like"/>
    <property type="match status" value="1"/>
</dbReference>
<dbReference type="InterPro" id="IPR030217">
    <property type="entry name" value="NXF_fam"/>
</dbReference>
<dbReference type="InterPro" id="IPR032675">
    <property type="entry name" value="LRR_dom_sf"/>
</dbReference>
<protein>
    <recommendedName>
        <fullName evidence="2">MEX67-like NTF2-like domain-containing protein</fullName>
    </recommendedName>
</protein>
<feature type="domain" description="MEX67-like NTF2-like" evidence="2">
    <location>
        <begin position="337"/>
        <end position="539"/>
    </location>
</feature>
<comment type="caution">
    <text evidence="3">The sequence shown here is derived from an EMBL/GenBank/DDBJ whole genome shotgun (WGS) entry which is preliminary data.</text>
</comment>
<evidence type="ECO:0000256" key="1">
    <source>
        <dbReference type="SAM" id="MobiDB-lite"/>
    </source>
</evidence>
<name>A0A504XC15_LEIDO</name>
<gene>
    <name evidence="3" type="ORF">CGC20_32535</name>
</gene>
<dbReference type="Proteomes" id="UP000318821">
    <property type="component" value="Unassembled WGS sequence"/>
</dbReference>